<keyword evidence="2" id="KW-1133">Transmembrane helix</keyword>
<accession>A0AAV3QR27</accession>
<feature type="region of interest" description="Disordered" evidence="1">
    <location>
        <begin position="181"/>
        <end position="201"/>
    </location>
</feature>
<feature type="transmembrane region" description="Helical" evidence="2">
    <location>
        <begin position="100"/>
        <end position="122"/>
    </location>
</feature>
<keyword evidence="2" id="KW-0812">Transmembrane</keyword>
<name>A0AAV3QR27_LITER</name>
<dbReference type="EMBL" id="BAABME010005743">
    <property type="protein sequence ID" value="GAA0166495.1"/>
    <property type="molecule type" value="Genomic_DNA"/>
</dbReference>
<evidence type="ECO:0000256" key="1">
    <source>
        <dbReference type="SAM" id="MobiDB-lite"/>
    </source>
</evidence>
<feature type="compositionally biased region" description="Basic and acidic residues" evidence="1">
    <location>
        <begin position="22"/>
        <end position="41"/>
    </location>
</feature>
<keyword evidence="4" id="KW-1185">Reference proteome</keyword>
<protein>
    <submittedName>
        <fullName evidence="3">Uncharacterized protein</fullName>
    </submittedName>
</protein>
<evidence type="ECO:0000313" key="3">
    <source>
        <dbReference type="EMBL" id="GAA0166495.1"/>
    </source>
</evidence>
<feature type="region of interest" description="Disordered" evidence="1">
    <location>
        <begin position="22"/>
        <end position="47"/>
    </location>
</feature>
<feature type="transmembrane region" description="Helical" evidence="2">
    <location>
        <begin position="67"/>
        <end position="88"/>
    </location>
</feature>
<comment type="caution">
    <text evidence="3">The sequence shown here is derived from an EMBL/GenBank/DDBJ whole genome shotgun (WGS) entry which is preliminary data.</text>
</comment>
<gene>
    <name evidence="3" type="ORF">LIER_21637</name>
</gene>
<reference evidence="3 4" key="1">
    <citation type="submission" date="2024-01" db="EMBL/GenBank/DDBJ databases">
        <title>The complete chloroplast genome sequence of Lithospermum erythrorhizon: insights into the phylogenetic relationship among Boraginaceae species and the maternal lineages of purple gromwells.</title>
        <authorList>
            <person name="Okada T."/>
            <person name="Watanabe K."/>
        </authorList>
    </citation>
    <scope>NUCLEOTIDE SEQUENCE [LARGE SCALE GENOMIC DNA]</scope>
</reference>
<evidence type="ECO:0000256" key="2">
    <source>
        <dbReference type="SAM" id="Phobius"/>
    </source>
</evidence>
<dbReference type="Proteomes" id="UP001454036">
    <property type="component" value="Unassembled WGS sequence"/>
</dbReference>
<sequence>MMFIRRTKIRLRRRGAMNKEFKEKMKKEKHQKEKHEKKQEEEQGSLPPLISTFPGSSVWRGAWMSTLAPLEGFIRGIFVVFLGGLTRAEGLSLSSPPPRVLFALVLTPSRLAPFSLILPFLARRRKLPYGMQRRFFSEESGSKSGGIVERTLKEGLNYQDPQVENPETEEDAEVFVDSVITEPTAEAGGSSKASTKKRKKG</sequence>
<proteinExistence type="predicted"/>
<keyword evidence="2" id="KW-0472">Membrane</keyword>
<organism evidence="3 4">
    <name type="scientific">Lithospermum erythrorhizon</name>
    <name type="common">Purple gromwell</name>
    <name type="synonym">Lithospermum officinale var. erythrorhizon</name>
    <dbReference type="NCBI Taxonomy" id="34254"/>
    <lineage>
        <taxon>Eukaryota</taxon>
        <taxon>Viridiplantae</taxon>
        <taxon>Streptophyta</taxon>
        <taxon>Embryophyta</taxon>
        <taxon>Tracheophyta</taxon>
        <taxon>Spermatophyta</taxon>
        <taxon>Magnoliopsida</taxon>
        <taxon>eudicotyledons</taxon>
        <taxon>Gunneridae</taxon>
        <taxon>Pentapetalae</taxon>
        <taxon>asterids</taxon>
        <taxon>lamiids</taxon>
        <taxon>Boraginales</taxon>
        <taxon>Boraginaceae</taxon>
        <taxon>Boraginoideae</taxon>
        <taxon>Lithospermeae</taxon>
        <taxon>Lithospermum</taxon>
    </lineage>
</organism>
<dbReference type="AlphaFoldDB" id="A0AAV3QR27"/>
<evidence type="ECO:0000313" key="4">
    <source>
        <dbReference type="Proteomes" id="UP001454036"/>
    </source>
</evidence>